<protein>
    <submittedName>
        <fullName evidence="1">Uncharacterized protein</fullName>
    </submittedName>
</protein>
<reference evidence="2" key="1">
    <citation type="journal article" date="2019" name="Int. J. Syst. Evol. Microbiol.">
        <title>The Global Catalogue of Microorganisms (GCM) 10K type strain sequencing project: providing services to taxonomists for standard genome sequencing and annotation.</title>
        <authorList>
            <consortium name="The Broad Institute Genomics Platform"/>
            <consortium name="The Broad Institute Genome Sequencing Center for Infectious Disease"/>
            <person name="Wu L."/>
            <person name="Ma J."/>
        </authorList>
    </citation>
    <scope>NUCLEOTIDE SEQUENCE [LARGE SCALE GENOMIC DNA]</scope>
    <source>
        <strain evidence="2">JCM 16904</strain>
    </source>
</reference>
<organism evidence="1 2">
    <name type="scientific">Nonomuraea antimicrobica</name>
    <dbReference type="NCBI Taxonomy" id="561173"/>
    <lineage>
        <taxon>Bacteria</taxon>
        <taxon>Bacillati</taxon>
        <taxon>Actinomycetota</taxon>
        <taxon>Actinomycetes</taxon>
        <taxon>Streptosporangiales</taxon>
        <taxon>Streptosporangiaceae</taxon>
        <taxon>Nonomuraea</taxon>
    </lineage>
</organism>
<dbReference type="EMBL" id="BAAAZP010000089">
    <property type="protein sequence ID" value="GAA3677425.1"/>
    <property type="molecule type" value="Genomic_DNA"/>
</dbReference>
<comment type="caution">
    <text evidence="1">The sequence shown here is derived from an EMBL/GenBank/DDBJ whole genome shotgun (WGS) entry which is preliminary data.</text>
</comment>
<name>A0ABP7C4X2_9ACTN</name>
<accession>A0ABP7C4X2</accession>
<dbReference type="Proteomes" id="UP001500902">
    <property type="component" value="Unassembled WGS sequence"/>
</dbReference>
<proteinExistence type="predicted"/>
<gene>
    <name evidence="1" type="ORF">GCM10022224_046950</name>
</gene>
<evidence type="ECO:0000313" key="1">
    <source>
        <dbReference type="EMBL" id="GAA3677425.1"/>
    </source>
</evidence>
<sequence length="115" mass="12357">MCGIGGRTTACRRGGCLSEVKDGTRRPVREGEAPGHGPAWYCTPPRGFAAPLPLPDGTVIATNDRPPGNVPNSAQTVLFHRAGQPVATRRERRRALAAATFTDIDDKSFLWSLKC</sequence>
<keyword evidence="2" id="KW-1185">Reference proteome</keyword>
<evidence type="ECO:0000313" key="2">
    <source>
        <dbReference type="Proteomes" id="UP001500902"/>
    </source>
</evidence>